<name>A0ABW8NER5_9GAMM</name>
<dbReference type="InterPro" id="IPR009752">
    <property type="entry name" value="Phage_Mu_GpJ"/>
</dbReference>
<evidence type="ECO:0000313" key="1">
    <source>
        <dbReference type="EMBL" id="MFK4751445.1"/>
    </source>
</evidence>
<gene>
    <name evidence="1" type="ORF">WG929_03380</name>
</gene>
<keyword evidence="2" id="KW-1185">Reference proteome</keyword>
<accession>A0ABW8NER5</accession>
<dbReference type="EMBL" id="JBBKTX010000003">
    <property type="protein sequence ID" value="MFK4751445.1"/>
    <property type="molecule type" value="Genomic_DNA"/>
</dbReference>
<dbReference type="Pfam" id="PF07030">
    <property type="entry name" value="Phage_Mu_Gp36"/>
    <property type="match status" value="1"/>
</dbReference>
<dbReference type="Proteomes" id="UP001620597">
    <property type="component" value="Unassembled WGS sequence"/>
</dbReference>
<proteinExistence type="predicted"/>
<organism evidence="1 2">
    <name type="scientific">Oceanobacter antarcticus</name>
    <dbReference type="NCBI Taxonomy" id="3133425"/>
    <lineage>
        <taxon>Bacteria</taxon>
        <taxon>Pseudomonadati</taxon>
        <taxon>Pseudomonadota</taxon>
        <taxon>Gammaproteobacteria</taxon>
        <taxon>Oceanospirillales</taxon>
        <taxon>Oceanospirillaceae</taxon>
        <taxon>Oceanobacter</taxon>
    </lineage>
</organism>
<comment type="caution">
    <text evidence="1">The sequence shown here is derived from an EMBL/GenBank/DDBJ whole genome shotgun (WGS) entry which is preliminary data.</text>
</comment>
<dbReference type="RefSeq" id="WP_416204902.1">
    <property type="nucleotide sequence ID" value="NZ_JBBKTX010000003.1"/>
</dbReference>
<sequence>MAIYATQSDISARYSQEQLLLLTDRNQDDTPDTDVVDQALQDASAEIDTYLAAKYQLPLPQVPAVLTRLCVDIAVYRLAADADMATDERRQRYDDAVSLLKRLATGAASLGLEQPPVSSNGAVFIAGPARKFKRGRLL</sequence>
<reference evidence="1 2" key="1">
    <citation type="submission" date="2024-03" db="EMBL/GenBank/DDBJ databases">
        <title>High-quality draft genome sequence of Oceanobacter sp. wDCs-4.</title>
        <authorList>
            <person name="Dong C."/>
        </authorList>
    </citation>
    <scope>NUCLEOTIDE SEQUENCE [LARGE SCALE GENOMIC DNA]</scope>
    <source>
        <strain evidence="2">wDCs-4</strain>
    </source>
</reference>
<protein>
    <submittedName>
        <fullName evidence="1">Phage protein Gp36 family protein</fullName>
    </submittedName>
</protein>
<evidence type="ECO:0000313" key="2">
    <source>
        <dbReference type="Proteomes" id="UP001620597"/>
    </source>
</evidence>